<dbReference type="AlphaFoldDB" id="A0A1J8RFZ7"/>
<dbReference type="Proteomes" id="UP000183567">
    <property type="component" value="Unassembled WGS sequence"/>
</dbReference>
<sequence>MEAWGVVRGGLVADGTVKDILYGLPVGLNKLDDLSTLQAEMEKYGGTVRILLDDLAQVKFLEDYERMQKHPKTWSAFIKMDDGHKRAGIPLESESFKAFMREVFACPVISVFGFYVHAGNGTASTSLEEATSMLTGENWGSERPTISHSSSL</sequence>
<dbReference type="Pfam" id="PF01168">
    <property type="entry name" value="Ala_racemase_N"/>
    <property type="match status" value="1"/>
</dbReference>
<reference evidence="2 3" key="1">
    <citation type="submission" date="2016-03" db="EMBL/GenBank/DDBJ databases">
        <title>Comparative genomics of the ectomycorrhizal sister species Rhizopogon vinicolor and Rhizopogon vesiculosus (Basidiomycota: Boletales) reveals a divergence of the mating type B locus.</title>
        <authorList>
            <person name="Mujic A.B."/>
            <person name="Kuo A."/>
            <person name="Tritt A."/>
            <person name="Lipzen A."/>
            <person name="Chen C."/>
            <person name="Johnson J."/>
            <person name="Sharma A."/>
            <person name="Barry K."/>
            <person name="Grigoriev I.V."/>
            <person name="Spatafora J.W."/>
        </authorList>
    </citation>
    <scope>NUCLEOTIDE SEQUENCE [LARGE SCALE GENOMIC DNA]</scope>
    <source>
        <strain evidence="2 3">AM-OR11-056</strain>
    </source>
</reference>
<keyword evidence="3" id="KW-1185">Reference proteome</keyword>
<dbReference type="PANTHER" id="PTHR28004:SF2">
    <property type="entry name" value="D-SERINE DEHYDRATASE"/>
    <property type="match status" value="1"/>
</dbReference>
<dbReference type="Gene3D" id="3.20.20.10">
    <property type="entry name" value="Alanine racemase"/>
    <property type="match status" value="1"/>
</dbReference>
<evidence type="ECO:0000259" key="1">
    <source>
        <dbReference type="Pfam" id="PF01168"/>
    </source>
</evidence>
<gene>
    <name evidence="2" type="ORF">AZE42_13836</name>
</gene>
<feature type="domain" description="Alanine racemase N-terminal" evidence="1">
    <location>
        <begin position="46"/>
        <end position="123"/>
    </location>
</feature>
<dbReference type="SUPFAM" id="SSF51419">
    <property type="entry name" value="PLP-binding barrel"/>
    <property type="match status" value="1"/>
</dbReference>
<dbReference type="OrthoDB" id="20198at2759"/>
<evidence type="ECO:0000313" key="2">
    <source>
        <dbReference type="EMBL" id="OJA20714.1"/>
    </source>
</evidence>
<comment type="caution">
    <text evidence="2">The sequence shown here is derived from an EMBL/GenBank/DDBJ whole genome shotgun (WGS) entry which is preliminary data.</text>
</comment>
<evidence type="ECO:0000313" key="3">
    <source>
        <dbReference type="Proteomes" id="UP000183567"/>
    </source>
</evidence>
<name>A0A1J8RFZ7_9AGAM</name>
<dbReference type="InterPro" id="IPR029066">
    <property type="entry name" value="PLP-binding_barrel"/>
</dbReference>
<dbReference type="PANTHER" id="PTHR28004">
    <property type="entry name" value="ZGC:162816-RELATED"/>
    <property type="match status" value="1"/>
</dbReference>
<proteinExistence type="predicted"/>
<protein>
    <recommendedName>
        <fullName evidence="1">Alanine racemase N-terminal domain-containing protein</fullName>
    </recommendedName>
</protein>
<dbReference type="GO" id="GO:0008721">
    <property type="term" value="F:D-serine ammonia-lyase activity"/>
    <property type="evidence" value="ECO:0007669"/>
    <property type="project" value="TreeGrafter"/>
</dbReference>
<accession>A0A1J8RFZ7</accession>
<organism evidence="2 3">
    <name type="scientific">Rhizopogon vesiculosus</name>
    <dbReference type="NCBI Taxonomy" id="180088"/>
    <lineage>
        <taxon>Eukaryota</taxon>
        <taxon>Fungi</taxon>
        <taxon>Dikarya</taxon>
        <taxon>Basidiomycota</taxon>
        <taxon>Agaricomycotina</taxon>
        <taxon>Agaricomycetes</taxon>
        <taxon>Agaricomycetidae</taxon>
        <taxon>Boletales</taxon>
        <taxon>Suillineae</taxon>
        <taxon>Rhizopogonaceae</taxon>
        <taxon>Rhizopogon</taxon>
    </lineage>
</organism>
<dbReference type="STRING" id="180088.A0A1J8RFZ7"/>
<dbReference type="GO" id="GO:0036088">
    <property type="term" value="P:D-serine catabolic process"/>
    <property type="evidence" value="ECO:0007669"/>
    <property type="project" value="TreeGrafter"/>
</dbReference>
<dbReference type="EMBL" id="LVVM01000435">
    <property type="protein sequence ID" value="OJA20714.1"/>
    <property type="molecule type" value="Genomic_DNA"/>
</dbReference>
<dbReference type="InterPro" id="IPR051466">
    <property type="entry name" value="D-amino_acid_metab_enzyme"/>
</dbReference>
<dbReference type="InterPro" id="IPR001608">
    <property type="entry name" value="Ala_racemase_N"/>
</dbReference>